<comment type="caution">
    <text evidence="9">The sequence shown here is derived from an EMBL/GenBank/DDBJ whole genome shotgun (WGS) entry which is preliminary data.</text>
</comment>
<dbReference type="GO" id="GO:0005886">
    <property type="term" value="C:plasma membrane"/>
    <property type="evidence" value="ECO:0007669"/>
    <property type="project" value="UniProtKB-SubCell"/>
</dbReference>
<feature type="transmembrane region" description="Helical" evidence="6">
    <location>
        <begin position="197"/>
        <end position="217"/>
    </location>
</feature>
<reference evidence="9" key="4">
    <citation type="submission" date="2022-04" db="EMBL/GenBank/DDBJ databases">
        <authorList>
            <person name="Komine T."/>
            <person name="Fukano H."/>
            <person name="Wada S."/>
        </authorList>
    </citation>
    <scope>NUCLEOTIDE SEQUENCE</scope>
    <source>
        <strain evidence="9">NJB18185</strain>
    </source>
</reference>
<dbReference type="Proteomes" id="UP001139505">
    <property type="component" value="Unassembled WGS sequence"/>
</dbReference>
<gene>
    <name evidence="8" type="ORF">MmonteBS_23670</name>
    <name evidence="9" type="ORF">NJB18185_20820</name>
</gene>
<evidence type="ECO:0000256" key="4">
    <source>
        <dbReference type="ARBA" id="ARBA00022989"/>
    </source>
</evidence>
<evidence type="ECO:0000313" key="11">
    <source>
        <dbReference type="Proteomes" id="UP001139505"/>
    </source>
</evidence>
<evidence type="ECO:0000259" key="7">
    <source>
        <dbReference type="PROSITE" id="PS50850"/>
    </source>
</evidence>
<evidence type="ECO:0000313" key="9">
    <source>
        <dbReference type="EMBL" id="GKU72306.1"/>
    </source>
</evidence>
<dbReference type="Proteomes" id="UP000245060">
    <property type="component" value="Unassembled WGS sequence"/>
</dbReference>
<feature type="transmembrane region" description="Helical" evidence="6">
    <location>
        <begin position="334"/>
        <end position="354"/>
    </location>
</feature>
<dbReference type="AlphaFoldDB" id="A0AA37PMK3"/>
<reference evidence="9" key="3">
    <citation type="journal article" date="2022" name="Microbiol. Resour. Announc.">
        <title>Draft Genome Sequences of Eight Mycobacterium montefiorense Strains Isolated from Salamanders in Captivity.</title>
        <authorList>
            <person name="Komine T."/>
            <person name="Ihara H."/>
            <person name="Fukano H."/>
            <person name="Hoshino Y."/>
            <person name="Kurata O."/>
            <person name="Wada S."/>
        </authorList>
    </citation>
    <scope>NUCLEOTIDE SEQUENCE</scope>
    <source>
        <strain evidence="9">NJB18185</strain>
    </source>
</reference>
<feature type="transmembrane region" description="Helical" evidence="6">
    <location>
        <begin position="279"/>
        <end position="300"/>
    </location>
</feature>
<accession>A0AA37PMK3</accession>
<dbReference type="PANTHER" id="PTHR43124">
    <property type="entry name" value="PURINE EFFLUX PUMP PBUE"/>
    <property type="match status" value="1"/>
</dbReference>
<name>A0AA37PMK3_9MYCO</name>
<feature type="transmembrane region" description="Helical" evidence="6">
    <location>
        <begin position="110"/>
        <end position="128"/>
    </location>
</feature>
<organism evidence="9 11">
    <name type="scientific">Mycobacterium montefiorense</name>
    <dbReference type="NCBI Taxonomy" id="154654"/>
    <lineage>
        <taxon>Bacteria</taxon>
        <taxon>Bacillati</taxon>
        <taxon>Actinomycetota</taxon>
        <taxon>Actinomycetes</taxon>
        <taxon>Mycobacteriales</taxon>
        <taxon>Mycobacteriaceae</taxon>
        <taxon>Mycobacterium</taxon>
        <taxon>Mycobacterium simiae complex</taxon>
    </lineage>
</organism>
<feature type="transmembrane region" description="Helical" evidence="6">
    <location>
        <begin position="134"/>
        <end position="159"/>
    </location>
</feature>
<dbReference type="InterPro" id="IPR050189">
    <property type="entry name" value="MFS_Efflux_Transporters"/>
</dbReference>
<dbReference type="InterPro" id="IPR011701">
    <property type="entry name" value="MFS"/>
</dbReference>
<dbReference type="CDD" id="cd17324">
    <property type="entry name" value="MFS_NepI_like"/>
    <property type="match status" value="1"/>
</dbReference>
<feature type="transmembrane region" description="Helical" evidence="6">
    <location>
        <begin position="76"/>
        <end position="98"/>
    </location>
</feature>
<keyword evidence="10" id="KW-1185">Reference proteome</keyword>
<evidence type="ECO:0000313" key="8">
    <source>
        <dbReference type="EMBL" id="GBG37995.1"/>
    </source>
</evidence>
<evidence type="ECO:0000313" key="10">
    <source>
        <dbReference type="Proteomes" id="UP000245060"/>
    </source>
</evidence>
<feature type="domain" description="Major facilitator superfamily (MFS) profile" evidence="7">
    <location>
        <begin position="43"/>
        <end position="424"/>
    </location>
</feature>
<reference evidence="8" key="1">
    <citation type="journal article" date="2018" name="Genome Announc.">
        <title>Draft Genome Sequence of Mycobacterium montefiorense Isolated from Japanese Black Salamander (Hynobius nigrescens).</title>
        <authorList>
            <person name="Fukano H."/>
            <person name="Yoshida M."/>
            <person name="Shimizu A."/>
            <person name="Iwao H."/>
            <person name="Katayama Y."/>
            <person name="Omatsu T."/>
            <person name="Mizutani T."/>
            <person name="Kurata O."/>
            <person name="Wada S."/>
            <person name="Hoshino Y."/>
        </authorList>
    </citation>
    <scope>NUCLEOTIDE SEQUENCE</scope>
    <source>
        <strain evidence="8">BS</strain>
    </source>
</reference>
<feature type="transmembrane region" description="Helical" evidence="6">
    <location>
        <begin position="375"/>
        <end position="396"/>
    </location>
</feature>
<dbReference type="PANTHER" id="PTHR43124:SF3">
    <property type="entry name" value="CHLORAMPHENICOL EFFLUX PUMP RV0191"/>
    <property type="match status" value="1"/>
</dbReference>
<dbReference type="EMBL" id="BQYH01000011">
    <property type="protein sequence ID" value="GKU72306.1"/>
    <property type="molecule type" value="Genomic_DNA"/>
</dbReference>
<keyword evidence="5 6" id="KW-0472">Membrane</keyword>
<keyword evidence="4 6" id="KW-1133">Transmembrane helix</keyword>
<protein>
    <submittedName>
        <fullName evidence="9">MFS transporter</fullName>
    </submittedName>
    <submittedName>
        <fullName evidence="8">MFS-type transporter</fullName>
    </submittedName>
</protein>
<keyword evidence="2" id="KW-1003">Cell membrane</keyword>
<dbReference type="SUPFAM" id="SSF103473">
    <property type="entry name" value="MFS general substrate transporter"/>
    <property type="match status" value="1"/>
</dbReference>
<feature type="transmembrane region" description="Helical" evidence="6">
    <location>
        <begin position="242"/>
        <end position="267"/>
    </location>
</feature>
<dbReference type="PROSITE" id="PS50850">
    <property type="entry name" value="MFS"/>
    <property type="match status" value="1"/>
</dbReference>
<sequence length="435" mass="44984">MIALGTTTQEMGSQADTVSHAMTSETGTAAATARTWTPRIAAQLAVLAAAAFIYVTAEILPVGALSAISRDLHVSVVYVGTLLTWYALVAALTTVPLVRWTAHWPRRRALMLSLTCLTVSQVISALAPNFAVLAAGRVLCAVTHGLLWAVIAPIATRLVPASHAGRATTSIYVGTSLALVIGSPLTAALSLMWGWRLAVVCVTVAAAIVTVAARVMLPEMVLTEGQLACVGPRSRHHRNPRLITVSLLAMVAVTGHFVSYTYISVIIRDVVGVRGPNQAWLLAAYGLAGLLSVSLVARPLDRRPRGAVILCMAGLTAAFVVLTALAFGDRTTTVATALIGTAAIVLWGAMATAVSPMMQSAAMRNGADDPDGASGLYVTAFQVGIMAGSLSGGLLYEHSVATMLTASAGLMGIALAGIAVNRRVLDVAPSSSLDS</sequence>
<reference evidence="10" key="2">
    <citation type="submission" date="2018-04" db="EMBL/GenBank/DDBJ databases">
        <title>Draft genome sequence of Mycobacterium montefiorense isolated from Japanese black salamander.</title>
        <authorList>
            <person name="Fukano H."/>
            <person name="Yoshida M."/>
            <person name="Shimizu A."/>
            <person name="Iwao H."/>
            <person name="Kurata O."/>
            <person name="Katayama Y."/>
            <person name="Omatsu T."/>
            <person name="Mizutani T."/>
            <person name="Wada S."/>
            <person name="Hoshino Y."/>
        </authorList>
    </citation>
    <scope>NUCLEOTIDE SEQUENCE [LARGE SCALE GENOMIC DNA]</scope>
    <source>
        <strain evidence="10">BS</strain>
    </source>
</reference>
<evidence type="ECO:0000256" key="1">
    <source>
        <dbReference type="ARBA" id="ARBA00004651"/>
    </source>
</evidence>
<comment type="subcellular location">
    <subcellularLocation>
        <location evidence="1">Cell membrane</location>
        <topology evidence="1">Multi-pass membrane protein</topology>
    </subcellularLocation>
</comment>
<proteinExistence type="predicted"/>
<dbReference type="GO" id="GO:0022857">
    <property type="term" value="F:transmembrane transporter activity"/>
    <property type="evidence" value="ECO:0007669"/>
    <property type="project" value="InterPro"/>
</dbReference>
<evidence type="ECO:0000256" key="6">
    <source>
        <dbReference type="SAM" id="Phobius"/>
    </source>
</evidence>
<evidence type="ECO:0000256" key="5">
    <source>
        <dbReference type="ARBA" id="ARBA00023136"/>
    </source>
</evidence>
<dbReference type="Pfam" id="PF07690">
    <property type="entry name" value="MFS_1"/>
    <property type="match status" value="1"/>
</dbReference>
<dbReference type="InterPro" id="IPR020846">
    <property type="entry name" value="MFS_dom"/>
</dbReference>
<evidence type="ECO:0000256" key="2">
    <source>
        <dbReference type="ARBA" id="ARBA00022475"/>
    </source>
</evidence>
<evidence type="ECO:0000256" key="3">
    <source>
        <dbReference type="ARBA" id="ARBA00022692"/>
    </source>
</evidence>
<feature type="transmembrane region" description="Helical" evidence="6">
    <location>
        <begin position="402"/>
        <end position="420"/>
    </location>
</feature>
<dbReference type="Gene3D" id="1.20.1250.20">
    <property type="entry name" value="MFS general substrate transporter like domains"/>
    <property type="match status" value="2"/>
</dbReference>
<keyword evidence="3 6" id="KW-0812">Transmembrane</keyword>
<dbReference type="EMBL" id="BFCH01000017">
    <property type="protein sequence ID" value="GBG37995.1"/>
    <property type="molecule type" value="Genomic_DNA"/>
</dbReference>
<feature type="transmembrane region" description="Helical" evidence="6">
    <location>
        <begin position="307"/>
        <end position="328"/>
    </location>
</feature>
<feature type="transmembrane region" description="Helical" evidence="6">
    <location>
        <begin position="171"/>
        <end position="191"/>
    </location>
</feature>
<feature type="transmembrane region" description="Helical" evidence="6">
    <location>
        <begin position="44"/>
        <end position="64"/>
    </location>
</feature>
<dbReference type="InterPro" id="IPR036259">
    <property type="entry name" value="MFS_trans_sf"/>
</dbReference>